<dbReference type="Proteomes" id="UP000033956">
    <property type="component" value="Unassembled WGS sequence"/>
</dbReference>
<organism evidence="2 3">
    <name type="scientific">Microbacterium terrae</name>
    <dbReference type="NCBI Taxonomy" id="69369"/>
    <lineage>
        <taxon>Bacteria</taxon>
        <taxon>Bacillati</taxon>
        <taxon>Actinomycetota</taxon>
        <taxon>Actinomycetes</taxon>
        <taxon>Micrococcales</taxon>
        <taxon>Microbacteriaceae</taxon>
        <taxon>Microbacterium</taxon>
    </lineage>
</organism>
<evidence type="ECO:0000313" key="2">
    <source>
        <dbReference type="EMBL" id="KJL40954.1"/>
    </source>
</evidence>
<reference evidence="2 3" key="1">
    <citation type="submission" date="2015-02" db="EMBL/GenBank/DDBJ databases">
        <title>Draft genome sequences of ten Microbacterium spp. with emphasis on heavy metal contaminated environments.</title>
        <authorList>
            <person name="Corretto E."/>
        </authorList>
    </citation>
    <scope>NUCLEOTIDE SEQUENCE [LARGE SCALE GENOMIC DNA]</scope>
    <source>
        <strain evidence="2 3">DSM 12510</strain>
    </source>
</reference>
<feature type="region of interest" description="Disordered" evidence="1">
    <location>
        <begin position="1"/>
        <end position="32"/>
    </location>
</feature>
<dbReference type="STRING" id="92835.RS81_01498"/>
<feature type="compositionally biased region" description="Acidic residues" evidence="1">
    <location>
        <begin position="1"/>
        <end position="15"/>
    </location>
</feature>
<comment type="caution">
    <text evidence="2">The sequence shown here is derived from an EMBL/GenBank/DDBJ whole genome shotgun (WGS) entry which is preliminary data.</text>
</comment>
<accession>A0A0M2H9W9</accession>
<dbReference type="PATRIC" id="fig|92835.4.peg.1516"/>
<gene>
    <name evidence="2" type="ORF">RS81_01498</name>
</gene>
<dbReference type="RefSeq" id="WP_045275442.1">
    <property type="nucleotide sequence ID" value="NZ_BAAAUP010000008.1"/>
</dbReference>
<dbReference type="EMBL" id="JYIZ01000045">
    <property type="protein sequence ID" value="KJL40954.1"/>
    <property type="molecule type" value="Genomic_DNA"/>
</dbReference>
<dbReference type="OrthoDB" id="5084227at2"/>
<dbReference type="AlphaFoldDB" id="A0A0M2H9W9"/>
<keyword evidence="3" id="KW-1185">Reference proteome</keyword>
<evidence type="ECO:0000256" key="1">
    <source>
        <dbReference type="SAM" id="MobiDB-lite"/>
    </source>
</evidence>
<protein>
    <submittedName>
        <fullName evidence="2">Uncharacterized protein</fullName>
    </submittedName>
</protein>
<name>A0A0M2H9W9_9MICO</name>
<sequence length="69" mass="7398">MDDTDPAAPFDDDDLLTPVTAPADPDAGNLFDDELAGIHAGDWDLDADQLWGEEIAPPPADPDLDLPLW</sequence>
<evidence type="ECO:0000313" key="3">
    <source>
        <dbReference type="Proteomes" id="UP000033956"/>
    </source>
</evidence>
<proteinExistence type="predicted"/>